<evidence type="ECO:0000313" key="2">
    <source>
        <dbReference type="Proteomes" id="UP000031368"/>
    </source>
</evidence>
<dbReference type="EMBL" id="CP006880">
    <property type="protein sequence ID" value="AJD44900.1"/>
    <property type="molecule type" value="Genomic_DNA"/>
</dbReference>
<name>A0A0B4XDR1_9HYPH</name>
<reference evidence="1 2" key="1">
    <citation type="submission" date="2013-11" db="EMBL/GenBank/DDBJ databases">
        <title>Complete genome sequence of Rhizobium gallicum bv. gallicum R602.</title>
        <authorList>
            <person name="Bustos P."/>
            <person name="Santamaria R.I."/>
            <person name="Lozano L."/>
            <person name="Acosta J.L."/>
            <person name="Ormeno-Orrillo E."/>
            <person name="Rogel M.A."/>
            <person name="Romero D."/>
            <person name="Cevallos M.A."/>
            <person name="Martinez-Romero E."/>
            <person name="Gonzalez V."/>
        </authorList>
    </citation>
    <scope>NUCLEOTIDE SEQUENCE [LARGE SCALE GENOMIC DNA]</scope>
    <source>
        <strain evidence="1 2">R602</strain>
        <plasmid evidence="1 2">pRgalR602c</plasmid>
    </source>
</reference>
<accession>A0A0B4XDR1</accession>
<gene>
    <name evidence="1" type="ORF">RGR602_PC00866</name>
</gene>
<organism evidence="1 2">
    <name type="scientific">Rhizobium gallicum bv. gallicum R602sp</name>
    <dbReference type="NCBI Taxonomy" id="1041138"/>
    <lineage>
        <taxon>Bacteria</taxon>
        <taxon>Pseudomonadati</taxon>
        <taxon>Pseudomonadota</taxon>
        <taxon>Alphaproteobacteria</taxon>
        <taxon>Hyphomicrobiales</taxon>
        <taxon>Rhizobiaceae</taxon>
        <taxon>Rhizobium/Agrobacterium group</taxon>
        <taxon>Rhizobium</taxon>
    </lineage>
</organism>
<proteinExistence type="predicted"/>
<keyword evidence="2" id="KW-1185">Reference proteome</keyword>
<dbReference type="HOGENOM" id="CLU_2976182_0_0_5"/>
<dbReference type="AlphaFoldDB" id="A0A0B4XDR1"/>
<geneLocation type="plasmid" evidence="1 2">
    <name>pRgalR602c</name>
</geneLocation>
<evidence type="ECO:0000313" key="1">
    <source>
        <dbReference type="EMBL" id="AJD44900.1"/>
    </source>
</evidence>
<dbReference type="Proteomes" id="UP000031368">
    <property type="component" value="Plasmid pRgalR602c"/>
</dbReference>
<sequence length="58" mass="6398">MATRGYVAVDALSNLLDTPETERPTVGLPLLEALSLMCIYERTRDRAMSGIARMDLIS</sequence>
<protein>
    <submittedName>
        <fullName evidence="1">Uncharacterized protein</fullName>
    </submittedName>
</protein>
<keyword evidence="1" id="KW-0614">Plasmid</keyword>
<dbReference type="KEGG" id="rga:RGR602_PC00866"/>